<organism evidence="2 3">
    <name type="scientific">Magnetospirillum moscoviense</name>
    <dbReference type="NCBI Taxonomy" id="1437059"/>
    <lineage>
        <taxon>Bacteria</taxon>
        <taxon>Pseudomonadati</taxon>
        <taxon>Pseudomonadota</taxon>
        <taxon>Alphaproteobacteria</taxon>
        <taxon>Rhodospirillales</taxon>
        <taxon>Rhodospirillaceae</taxon>
        <taxon>Magnetospirillum</taxon>
    </lineage>
</organism>
<dbReference type="STRING" id="1437059.A6A05_12085"/>
<feature type="domain" description="DUF6898" evidence="1">
    <location>
        <begin position="5"/>
        <end position="59"/>
    </location>
</feature>
<dbReference type="AlphaFoldDB" id="A0A178MRP3"/>
<dbReference type="Pfam" id="PF21839">
    <property type="entry name" value="DUF6898"/>
    <property type="match status" value="1"/>
</dbReference>
<name>A0A178MRP3_9PROT</name>
<keyword evidence="3" id="KW-1185">Reference proteome</keyword>
<evidence type="ECO:0000259" key="1">
    <source>
        <dbReference type="Pfam" id="PF21839"/>
    </source>
</evidence>
<gene>
    <name evidence="2" type="ORF">A6A05_12085</name>
</gene>
<dbReference type="EMBL" id="LWQU01000137">
    <property type="protein sequence ID" value="OAN50614.1"/>
    <property type="molecule type" value="Genomic_DNA"/>
</dbReference>
<comment type="caution">
    <text evidence="2">The sequence shown here is derived from an EMBL/GenBank/DDBJ whole genome shotgun (WGS) entry which is preliminary data.</text>
</comment>
<sequence length="61" mass="6793">MTTSREVLFEFRRVGNAVKVSAVDVETAVEVSIVGDARSTQAQLKAVALRKLQYVLEKQKQ</sequence>
<evidence type="ECO:0000313" key="3">
    <source>
        <dbReference type="Proteomes" id="UP000078543"/>
    </source>
</evidence>
<dbReference type="Proteomes" id="UP000078543">
    <property type="component" value="Unassembled WGS sequence"/>
</dbReference>
<proteinExistence type="predicted"/>
<reference evidence="2 3" key="1">
    <citation type="submission" date="2016-04" db="EMBL/GenBank/DDBJ databases">
        <title>Draft genome sequence of freshwater magnetotactic bacteria Magnetospirillum marisnigri SP-1 and Magnetospirillum moscoviense BB-1.</title>
        <authorList>
            <person name="Koziaeva V."/>
            <person name="Dziuba M.V."/>
            <person name="Ivanov T.M."/>
            <person name="Kuznetsov B."/>
            <person name="Grouzdev D.S."/>
        </authorList>
    </citation>
    <scope>NUCLEOTIDE SEQUENCE [LARGE SCALE GENOMIC DNA]</scope>
    <source>
        <strain evidence="2 3">BB-1</strain>
    </source>
</reference>
<protein>
    <recommendedName>
        <fullName evidence="1">DUF6898 domain-containing protein</fullName>
    </recommendedName>
</protein>
<evidence type="ECO:0000313" key="2">
    <source>
        <dbReference type="EMBL" id="OAN50614.1"/>
    </source>
</evidence>
<dbReference type="OrthoDB" id="7362394at2"/>
<dbReference type="RefSeq" id="WP_068500171.1">
    <property type="nucleotide sequence ID" value="NZ_LWQU01000137.1"/>
</dbReference>
<dbReference type="InterPro" id="IPR054193">
    <property type="entry name" value="DUF6898"/>
</dbReference>
<accession>A0A178MRP3</accession>